<dbReference type="AlphaFoldDB" id="A0A6J4RWM8"/>
<keyword evidence="1" id="KW-0472">Membrane</keyword>
<reference evidence="2" key="1">
    <citation type="submission" date="2020-02" db="EMBL/GenBank/DDBJ databases">
        <authorList>
            <person name="Meier V. D."/>
        </authorList>
    </citation>
    <scope>NUCLEOTIDE SEQUENCE</scope>
    <source>
        <strain evidence="2">AVDCRST_MAG96</strain>
    </source>
</reference>
<feature type="transmembrane region" description="Helical" evidence="1">
    <location>
        <begin position="23"/>
        <end position="41"/>
    </location>
</feature>
<dbReference type="EMBL" id="CADCVN010000295">
    <property type="protein sequence ID" value="CAA9477145.1"/>
    <property type="molecule type" value="Genomic_DNA"/>
</dbReference>
<sequence>MVGNPGEIMALTGIKKGLKRGRVFYMAIFFKLLVFVFGVSIDLL</sequence>
<evidence type="ECO:0000256" key="1">
    <source>
        <dbReference type="SAM" id="Phobius"/>
    </source>
</evidence>
<protein>
    <submittedName>
        <fullName evidence="2">Uncharacterized protein</fullName>
    </submittedName>
</protein>
<keyword evidence="1" id="KW-0812">Transmembrane</keyword>
<name>A0A6J4RWM8_9BACT</name>
<evidence type="ECO:0000313" key="2">
    <source>
        <dbReference type="EMBL" id="CAA9477145.1"/>
    </source>
</evidence>
<accession>A0A6J4RWM8</accession>
<keyword evidence="1" id="KW-1133">Transmembrane helix</keyword>
<organism evidence="2">
    <name type="scientific">uncultured Segetibacter sp</name>
    <dbReference type="NCBI Taxonomy" id="481133"/>
    <lineage>
        <taxon>Bacteria</taxon>
        <taxon>Pseudomonadati</taxon>
        <taxon>Bacteroidota</taxon>
        <taxon>Chitinophagia</taxon>
        <taxon>Chitinophagales</taxon>
        <taxon>Chitinophagaceae</taxon>
        <taxon>Segetibacter</taxon>
        <taxon>environmental samples</taxon>
    </lineage>
</organism>
<gene>
    <name evidence="2" type="ORF">AVDCRST_MAG96-788</name>
</gene>
<proteinExistence type="predicted"/>